<dbReference type="OrthoDB" id="9786584at2"/>
<dbReference type="Pfam" id="PF01261">
    <property type="entry name" value="AP_endonuc_2"/>
    <property type="match status" value="1"/>
</dbReference>
<keyword evidence="6" id="KW-1185">Reference proteome</keyword>
<evidence type="ECO:0000259" key="4">
    <source>
        <dbReference type="Pfam" id="PF01261"/>
    </source>
</evidence>
<feature type="active site" description="Proton donor/acceptor" evidence="3">
    <location>
        <position position="143"/>
    </location>
</feature>
<evidence type="ECO:0000256" key="2">
    <source>
        <dbReference type="PIRNR" id="PIRNR006241"/>
    </source>
</evidence>
<keyword evidence="5" id="KW-0670">Pyruvate</keyword>
<gene>
    <name evidence="5" type="ORF">CRENPOLYSF2_2410017</name>
</gene>
<organism evidence="5 6">
    <name type="scientific">Crenothrix polyspora</name>
    <dbReference type="NCBI Taxonomy" id="360316"/>
    <lineage>
        <taxon>Bacteria</taxon>
        <taxon>Pseudomonadati</taxon>
        <taxon>Pseudomonadota</taxon>
        <taxon>Gammaproteobacteria</taxon>
        <taxon>Methylococcales</taxon>
        <taxon>Crenotrichaceae</taxon>
        <taxon>Crenothrix</taxon>
    </lineage>
</organism>
<reference evidence="6" key="1">
    <citation type="submission" date="2017-02" db="EMBL/GenBank/DDBJ databases">
        <authorList>
            <person name="Daims H."/>
        </authorList>
    </citation>
    <scope>NUCLEOTIDE SEQUENCE [LARGE SCALE GENOMIC DNA]</scope>
</reference>
<dbReference type="EC" id="5.3.1.22" evidence="5"/>
<dbReference type="EMBL" id="FUKJ01000159">
    <property type="protein sequence ID" value="SJM91903.1"/>
    <property type="molecule type" value="Genomic_DNA"/>
</dbReference>
<feature type="active site" description="Proton donor/acceptor" evidence="3">
    <location>
        <position position="240"/>
    </location>
</feature>
<dbReference type="PIRSF" id="PIRSF006241">
    <property type="entry name" value="HyI"/>
    <property type="match status" value="1"/>
</dbReference>
<dbReference type="InterPro" id="IPR026040">
    <property type="entry name" value="HyI-like"/>
</dbReference>
<dbReference type="Gene3D" id="3.20.20.150">
    <property type="entry name" value="Divalent-metal-dependent TIM barrel enzymes"/>
    <property type="match status" value="1"/>
</dbReference>
<evidence type="ECO:0000313" key="6">
    <source>
        <dbReference type="Proteomes" id="UP000195442"/>
    </source>
</evidence>
<proteinExistence type="inferred from homology"/>
<keyword evidence="1 2" id="KW-0413">Isomerase</keyword>
<accession>A0A1R4H6M1</accession>
<dbReference type="InterPro" id="IPR013022">
    <property type="entry name" value="Xyl_isomerase-like_TIM-brl"/>
</dbReference>
<evidence type="ECO:0000256" key="1">
    <source>
        <dbReference type="ARBA" id="ARBA00023235"/>
    </source>
</evidence>
<evidence type="ECO:0000313" key="5">
    <source>
        <dbReference type="EMBL" id="SJM91903.1"/>
    </source>
</evidence>
<dbReference type="PANTHER" id="PTHR43489:SF6">
    <property type="entry name" value="HYDROXYPYRUVATE ISOMERASE-RELATED"/>
    <property type="match status" value="1"/>
</dbReference>
<dbReference type="InterPro" id="IPR036237">
    <property type="entry name" value="Xyl_isomerase-like_sf"/>
</dbReference>
<dbReference type="AlphaFoldDB" id="A0A1R4H6M1"/>
<feature type="domain" description="Xylose isomerase-like TIM barrel" evidence="4">
    <location>
        <begin position="21"/>
        <end position="255"/>
    </location>
</feature>
<dbReference type="Proteomes" id="UP000195442">
    <property type="component" value="Unassembled WGS sequence"/>
</dbReference>
<dbReference type="InterPro" id="IPR050417">
    <property type="entry name" value="Sugar_Epim/Isomerase"/>
</dbReference>
<protein>
    <submittedName>
        <fullName evidence="5">Hydroxypyruvate isomerase</fullName>
        <ecNumber evidence="5">5.3.1.22</ecNumber>
    </submittedName>
</protein>
<dbReference type="SUPFAM" id="SSF51658">
    <property type="entry name" value="Xylose isomerase-like"/>
    <property type="match status" value="1"/>
</dbReference>
<comment type="similarity">
    <text evidence="2">Belongs to the hyi family.</text>
</comment>
<dbReference type="GO" id="GO:0046487">
    <property type="term" value="P:glyoxylate metabolic process"/>
    <property type="evidence" value="ECO:0007669"/>
    <property type="project" value="TreeGrafter"/>
</dbReference>
<dbReference type="PANTHER" id="PTHR43489">
    <property type="entry name" value="ISOMERASE"/>
    <property type="match status" value="1"/>
</dbReference>
<dbReference type="GO" id="GO:0008903">
    <property type="term" value="F:hydroxypyruvate isomerase activity"/>
    <property type="evidence" value="ECO:0007669"/>
    <property type="project" value="UniProtKB-EC"/>
</dbReference>
<name>A0A1R4H6M1_9GAMM</name>
<dbReference type="RefSeq" id="WP_087146740.1">
    <property type="nucleotide sequence ID" value="NZ_FUKJ01000159.1"/>
</dbReference>
<sequence>MLKFAANLSLLFTEVPLLERFKMAKQHGFTAVEIQFPYSLNVQLLHDVLEENELKLVLFNVDADDLLQGGEGLACVPDKRQQFQHAVDQAIAYADILKPELINVLPSRCLTAQHHQEYLNTFKENLIFAVQAFAPLGIKTVFEAINTYDMPGFIIHSGEHMRGVLDALKQPNLFMQYDIYHMTRMGEDVNRFIVDYSDKIGHIQFADCPGRNQPGTGDIDFERVFATIATSVYSGWVGAEYNPVGATVDSLQWFNPK</sequence>
<evidence type="ECO:0000256" key="3">
    <source>
        <dbReference type="PIRSR" id="PIRSR006241-50"/>
    </source>
</evidence>